<proteinExistence type="predicted"/>
<keyword evidence="1" id="KW-0472">Membrane</keyword>
<comment type="caution">
    <text evidence="2">The sequence shown here is derived from an EMBL/GenBank/DDBJ whole genome shotgun (WGS) entry which is preliminary data.</text>
</comment>
<gene>
    <name evidence="2" type="ORF">H8876_08325</name>
</gene>
<dbReference type="Proteomes" id="UP000644115">
    <property type="component" value="Unassembled WGS sequence"/>
</dbReference>
<reference evidence="2" key="1">
    <citation type="submission" date="2020-08" db="EMBL/GenBank/DDBJ databases">
        <authorList>
            <person name="Liu C."/>
            <person name="Sun Q."/>
        </authorList>
    </citation>
    <scope>NUCLEOTIDE SEQUENCE</scope>
    <source>
        <strain evidence="2">BX16</strain>
    </source>
</reference>
<feature type="transmembrane region" description="Helical" evidence="1">
    <location>
        <begin position="68"/>
        <end position="85"/>
    </location>
</feature>
<dbReference type="EMBL" id="JACRWC010000105">
    <property type="protein sequence ID" value="MBC6000004.1"/>
    <property type="molecule type" value="Genomic_DNA"/>
</dbReference>
<feature type="transmembrane region" description="Helical" evidence="1">
    <location>
        <begin position="216"/>
        <end position="244"/>
    </location>
</feature>
<organism evidence="2 3">
    <name type="scientific">Lentihominibacter faecis</name>
    <dbReference type="NCBI Taxonomy" id="2764712"/>
    <lineage>
        <taxon>Bacteria</taxon>
        <taxon>Bacillati</taxon>
        <taxon>Bacillota</taxon>
        <taxon>Clostridia</taxon>
        <taxon>Peptostreptococcales</taxon>
        <taxon>Anaerovoracaceae</taxon>
        <taxon>Lentihominibacter</taxon>
    </lineage>
</organism>
<feature type="transmembrane region" description="Helical" evidence="1">
    <location>
        <begin position="178"/>
        <end position="196"/>
    </location>
</feature>
<evidence type="ECO:0000313" key="3">
    <source>
        <dbReference type="Proteomes" id="UP000644115"/>
    </source>
</evidence>
<protein>
    <recommendedName>
        <fullName evidence="4">GHKL domain-containing protein</fullName>
    </recommendedName>
</protein>
<accession>A0A923NDF6</accession>
<feature type="transmembrane region" description="Helical" evidence="1">
    <location>
        <begin position="36"/>
        <end position="56"/>
    </location>
</feature>
<feature type="transmembrane region" description="Helical" evidence="1">
    <location>
        <begin position="97"/>
        <end position="119"/>
    </location>
</feature>
<dbReference type="AlphaFoldDB" id="A0A923NDF6"/>
<evidence type="ECO:0008006" key="4">
    <source>
        <dbReference type="Google" id="ProtNLM"/>
    </source>
</evidence>
<sequence length="420" mass="47926">MLQTIIADSIFIPMYVFLQLFVCLKCVGITTHKKRAFWIILIATLVLEIINCWLQAQPGYADSMLLQTLHSIVHALSTFIILAVIGIDGSGYLPRNFILIFFYMDFLTSLPIAPSALLWNMVLYKYLPEDGNNVAGSYHASLEIDVINLVVWAVMILTIIGVSLLFNRKLKALLSKVPDIICLLFFAITFFAYVIRETVLLTHQQYIAANYITEEAFLPVMFNLCLILLLLLAVIILLLLWLVLQKRQLQHIQRLESAMLLDYYQNVSVLHGSIRSLRHDLSNHLAIPEGSYRDSLLTICDQIDSQIHSQLFWQSIKTEALSSREKYEIFRYLQLILQSAKLPPEALCITEEHGSIRFTISAAKGLRLARLKNRPLFLLLKRIAVSHGARAAWKKAEHGFTLQFTNFTIKENDPCCISIK</sequence>
<evidence type="ECO:0000256" key="1">
    <source>
        <dbReference type="SAM" id="Phobius"/>
    </source>
</evidence>
<evidence type="ECO:0000313" key="2">
    <source>
        <dbReference type="EMBL" id="MBC6000004.1"/>
    </source>
</evidence>
<feature type="transmembrane region" description="Helical" evidence="1">
    <location>
        <begin position="146"/>
        <end position="166"/>
    </location>
</feature>
<keyword evidence="1" id="KW-0812">Transmembrane</keyword>
<name>A0A923NDF6_9FIRM</name>
<keyword evidence="3" id="KW-1185">Reference proteome</keyword>
<feature type="transmembrane region" description="Helical" evidence="1">
    <location>
        <begin position="6"/>
        <end position="24"/>
    </location>
</feature>
<dbReference type="RefSeq" id="WP_249287360.1">
    <property type="nucleotide sequence ID" value="NZ_JACRWC010000105.1"/>
</dbReference>
<keyword evidence="1" id="KW-1133">Transmembrane helix</keyword>